<reference evidence="1 2" key="1">
    <citation type="submission" date="2019-05" db="EMBL/GenBank/DDBJ databases">
        <title>Emergence of the Ug99 lineage of the wheat stem rust pathogen through somatic hybridization.</title>
        <authorList>
            <person name="Li F."/>
            <person name="Upadhyaya N.M."/>
            <person name="Sperschneider J."/>
            <person name="Matny O."/>
            <person name="Nguyen-Phuc H."/>
            <person name="Mago R."/>
            <person name="Raley C."/>
            <person name="Miller M.E."/>
            <person name="Silverstein K.A.T."/>
            <person name="Henningsen E."/>
            <person name="Hirsch C.D."/>
            <person name="Visser B."/>
            <person name="Pretorius Z.A."/>
            <person name="Steffenson B.J."/>
            <person name="Schwessinger B."/>
            <person name="Dodds P.N."/>
            <person name="Figueroa M."/>
        </authorList>
    </citation>
    <scope>NUCLEOTIDE SEQUENCE [LARGE SCALE GENOMIC DNA]</scope>
    <source>
        <strain evidence="1 2">Ug99</strain>
    </source>
</reference>
<dbReference type="Proteomes" id="UP000325313">
    <property type="component" value="Unassembled WGS sequence"/>
</dbReference>
<protein>
    <submittedName>
        <fullName evidence="1">Uncharacterized protein</fullName>
    </submittedName>
</protein>
<evidence type="ECO:0000313" key="2">
    <source>
        <dbReference type="Proteomes" id="UP000325313"/>
    </source>
</evidence>
<dbReference type="EMBL" id="VDEP01000042">
    <property type="protein sequence ID" value="KAA1135043.1"/>
    <property type="molecule type" value="Genomic_DNA"/>
</dbReference>
<proteinExistence type="predicted"/>
<sequence length="77" mass="8662">MDQQTNLNTFFPTRRLAPNVWHVRDLVEIDFGSAAVLNEGTSSHACPAVMLHTHYPFQENTFILMHNTSSSSSNSKL</sequence>
<evidence type="ECO:0000313" key="1">
    <source>
        <dbReference type="EMBL" id="KAA1135043.1"/>
    </source>
</evidence>
<dbReference type="AlphaFoldDB" id="A0A5B0SCU9"/>
<gene>
    <name evidence="1" type="ORF">PGTUg99_014944</name>
</gene>
<accession>A0A5B0SCU9</accession>
<name>A0A5B0SCU9_PUCGR</name>
<comment type="caution">
    <text evidence="1">The sequence shown here is derived from an EMBL/GenBank/DDBJ whole genome shotgun (WGS) entry which is preliminary data.</text>
</comment>
<organism evidence="1 2">
    <name type="scientific">Puccinia graminis f. sp. tritici</name>
    <dbReference type="NCBI Taxonomy" id="56615"/>
    <lineage>
        <taxon>Eukaryota</taxon>
        <taxon>Fungi</taxon>
        <taxon>Dikarya</taxon>
        <taxon>Basidiomycota</taxon>
        <taxon>Pucciniomycotina</taxon>
        <taxon>Pucciniomycetes</taxon>
        <taxon>Pucciniales</taxon>
        <taxon>Pucciniaceae</taxon>
        <taxon>Puccinia</taxon>
    </lineage>
</organism>